<dbReference type="EMBL" id="CP047650">
    <property type="protein sequence ID" value="QHI97286.1"/>
    <property type="molecule type" value="Genomic_DNA"/>
</dbReference>
<evidence type="ECO:0000313" key="2">
    <source>
        <dbReference type="EMBL" id="QHI97286.1"/>
    </source>
</evidence>
<organism evidence="2 3">
    <name type="scientific">Xylophilus rhododendri</name>
    <dbReference type="NCBI Taxonomy" id="2697032"/>
    <lineage>
        <taxon>Bacteria</taxon>
        <taxon>Pseudomonadati</taxon>
        <taxon>Pseudomonadota</taxon>
        <taxon>Betaproteobacteria</taxon>
        <taxon>Burkholderiales</taxon>
        <taxon>Xylophilus</taxon>
    </lineage>
</organism>
<proteinExistence type="predicted"/>
<accession>A0A857J0P2</accession>
<name>A0A857J0P2_9BURK</name>
<feature type="region of interest" description="Disordered" evidence="1">
    <location>
        <begin position="127"/>
        <end position="155"/>
    </location>
</feature>
<evidence type="ECO:0000313" key="3">
    <source>
        <dbReference type="Proteomes" id="UP000464787"/>
    </source>
</evidence>
<evidence type="ECO:0000256" key="1">
    <source>
        <dbReference type="SAM" id="MobiDB-lite"/>
    </source>
</evidence>
<gene>
    <name evidence="2" type="ORF">GT347_04405</name>
</gene>
<sequence>MAFLPIVGPLIGCFQGVFHAVERAVNSSEHNFKKDLGSLLEQAGVPGDVRKKIQKLLDTGKDEEIGEKINALMAAGIIPPELGDTILQLAEQNGVPRSSLDPERFGEQMDDEDIYRVLGGSFPQELDEMESKRAQQAAVEQALEDEESALQEALG</sequence>
<dbReference type="Proteomes" id="UP000464787">
    <property type="component" value="Chromosome"/>
</dbReference>
<keyword evidence="3" id="KW-1185">Reference proteome</keyword>
<dbReference type="KEGG" id="xyk:GT347_04405"/>
<dbReference type="RefSeq" id="WP_160550804.1">
    <property type="nucleotide sequence ID" value="NZ_CP047650.1"/>
</dbReference>
<protein>
    <submittedName>
        <fullName evidence="2">Uncharacterized protein</fullName>
    </submittedName>
</protein>
<reference evidence="2 3" key="1">
    <citation type="submission" date="2020-01" db="EMBL/GenBank/DDBJ databases">
        <title>Genome sequencing of strain KACC 21265.</title>
        <authorList>
            <person name="Heo J."/>
            <person name="Kim S.-J."/>
            <person name="Kim J.-S."/>
            <person name="Hong S.-B."/>
            <person name="Kwon S.-W."/>
        </authorList>
    </citation>
    <scope>NUCLEOTIDE SEQUENCE [LARGE SCALE GENOMIC DNA]</scope>
    <source>
        <strain evidence="2 3">KACC 21265</strain>
    </source>
</reference>
<dbReference type="AlphaFoldDB" id="A0A857J0P2"/>